<keyword evidence="2" id="KW-1185">Reference proteome</keyword>
<dbReference type="Proteomes" id="UP001285921">
    <property type="component" value="Unassembled WGS sequence"/>
</dbReference>
<gene>
    <name evidence="1" type="ORF">PghCCS26_54110</name>
</gene>
<comment type="caution">
    <text evidence="1">The sequence shown here is derived from an EMBL/GenBank/DDBJ whole genome shotgun (WGS) entry which is preliminary data.</text>
</comment>
<proteinExistence type="predicted"/>
<evidence type="ECO:0000313" key="2">
    <source>
        <dbReference type="Proteomes" id="UP001285921"/>
    </source>
</evidence>
<reference evidence="1 2" key="1">
    <citation type="submission" date="2023-05" db="EMBL/GenBank/DDBJ databases">
        <title>Draft genome of Paenibacillus sp. CCS26.</title>
        <authorList>
            <person name="Akita H."/>
            <person name="Shinto Y."/>
            <person name="Kimura Z."/>
        </authorList>
    </citation>
    <scope>NUCLEOTIDE SEQUENCE [LARGE SCALE GENOMIC DNA]</scope>
    <source>
        <strain evidence="1 2">CCS26</strain>
    </source>
</reference>
<evidence type="ECO:0000313" key="1">
    <source>
        <dbReference type="EMBL" id="GMK48281.1"/>
    </source>
</evidence>
<name>A0ABQ6NT94_9BACL</name>
<sequence>MADQEQQPKSCRTERIGIVAGITDDQVRLEVEGKSVHVPRSKTSENLIVGDQVSWSGTVWVKIREEEVKNR</sequence>
<dbReference type="RefSeq" id="WP_127495128.1">
    <property type="nucleotide sequence ID" value="NZ_BTCL01000027.1"/>
</dbReference>
<dbReference type="EMBL" id="BTCL01000027">
    <property type="protein sequence ID" value="GMK48281.1"/>
    <property type="molecule type" value="Genomic_DNA"/>
</dbReference>
<organism evidence="1 2">
    <name type="scientific">Paenibacillus glycanilyticus</name>
    <dbReference type="NCBI Taxonomy" id="126569"/>
    <lineage>
        <taxon>Bacteria</taxon>
        <taxon>Bacillati</taxon>
        <taxon>Bacillota</taxon>
        <taxon>Bacilli</taxon>
        <taxon>Bacillales</taxon>
        <taxon>Paenibacillaceae</taxon>
        <taxon>Paenibacillus</taxon>
    </lineage>
</organism>
<protein>
    <recommendedName>
        <fullName evidence="3">DUF3006 domain-containing protein</fullName>
    </recommendedName>
</protein>
<evidence type="ECO:0008006" key="3">
    <source>
        <dbReference type="Google" id="ProtNLM"/>
    </source>
</evidence>
<accession>A0ABQ6NT94</accession>